<sequence>LALYVYEYLLHVGAQKSAQTFLSEIRWEKNITLGEPPGFLHSWWCVFWDLYCAAPERRDTCEHSSEAKAFHDYSAAAAPSPVLGNLPPGEGMPVGPVPPGFFSHSCHHDTPEDPDHPSDYPIRGLEESQVANLCYPVEWTPQDSKVRIDTPPDRALEVTPQNTGVNERHPNMGGPMQRMTPPRGMVPLGPQSYGGGMRPPLNALVGPGMPGMNMGPGGGRPWPNPPNSNSTPYSSASPGSYVGPPGGGGPPGTPIMPSPADSTNSGDNMYTMINTVPPGGSRPNFPMGAGGDGPLGGMAGMEPHHMNGSLGRGTRSLYRMCHIDVKSLLVFLPQFVKLFKQNMHSLNNGVIIKLCLTYCLQNSPGNLSMSNQPGTPREDGEMGGNFLNPFQNESVAGKWIFYAGTSDNNELLQELRTINSSWIELAPISGSDDMTLCWGDKVDGKCHYGSVNSTFTGNSTKVTFHFNSSTHEHVGKHLMTCPDCIMWTDSSVSESKSGETRKGKNLYLFTKSGKMDAAHLEIFKKQAACLNFPPEFHFGETADLCPDEKPADAKEEEQ</sequence>
<protein>
    <submittedName>
        <fullName evidence="1">Uncharacterized protein</fullName>
    </submittedName>
</protein>
<comment type="caution">
    <text evidence="1">The sequence shown here is derived from an EMBL/GenBank/DDBJ whole genome shotgun (WGS) entry which is preliminary data.</text>
</comment>
<feature type="non-terminal residue" evidence="1">
    <location>
        <position position="1"/>
    </location>
</feature>
<gene>
    <name evidence="1" type="ORF">L3Q82_022984</name>
</gene>
<evidence type="ECO:0000313" key="1">
    <source>
        <dbReference type="EMBL" id="KAI3372502.1"/>
    </source>
</evidence>
<keyword evidence="2" id="KW-1185">Reference proteome</keyword>
<name>A0ACB8WYW5_9TELE</name>
<dbReference type="EMBL" id="CM041535">
    <property type="protein sequence ID" value="KAI3372502.1"/>
    <property type="molecule type" value="Genomic_DNA"/>
</dbReference>
<evidence type="ECO:0000313" key="2">
    <source>
        <dbReference type="Proteomes" id="UP000831701"/>
    </source>
</evidence>
<organism evidence="1 2">
    <name type="scientific">Scortum barcoo</name>
    <name type="common">barcoo grunter</name>
    <dbReference type="NCBI Taxonomy" id="214431"/>
    <lineage>
        <taxon>Eukaryota</taxon>
        <taxon>Metazoa</taxon>
        <taxon>Chordata</taxon>
        <taxon>Craniata</taxon>
        <taxon>Vertebrata</taxon>
        <taxon>Euteleostomi</taxon>
        <taxon>Actinopterygii</taxon>
        <taxon>Neopterygii</taxon>
        <taxon>Teleostei</taxon>
        <taxon>Neoteleostei</taxon>
        <taxon>Acanthomorphata</taxon>
        <taxon>Eupercaria</taxon>
        <taxon>Centrarchiformes</taxon>
        <taxon>Terapontoidei</taxon>
        <taxon>Terapontidae</taxon>
        <taxon>Scortum</taxon>
    </lineage>
</organism>
<proteinExistence type="predicted"/>
<reference evidence="1" key="1">
    <citation type="submission" date="2022-04" db="EMBL/GenBank/DDBJ databases">
        <title>Jade perch genome.</title>
        <authorList>
            <person name="Chao B."/>
        </authorList>
    </citation>
    <scope>NUCLEOTIDE SEQUENCE</scope>
    <source>
        <strain evidence="1">CB-2022</strain>
    </source>
</reference>
<accession>A0ACB8WYW5</accession>
<dbReference type="Proteomes" id="UP000831701">
    <property type="component" value="Chromosome 5"/>
</dbReference>